<evidence type="ECO:0000313" key="1">
    <source>
        <dbReference type="EMBL" id="JAH37435.1"/>
    </source>
</evidence>
<protein>
    <submittedName>
        <fullName evidence="1">Uncharacterized protein</fullName>
    </submittedName>
</protein>
<dbReference type="AlphaFoldDB" id="A0A0E9S9S8"/>
<accession>A0A0E9S9S8</accession>
<organism evidence="1">
    <name type="scientific">Anguilla anguilla</name>
    <name type="common">European freshwater eel</name>
    <name type="synonym">Muraena anguilla</name>
    <dbReference type="NCBI Taxonomy" id="7936"/>
    <lineage>
        <taxon>Eukaryota</taxon>
        <taxon>Metazoa</taxon>
        <taxon>Chordata</taxon>
        <taxon>Craniata</taxon>
        <taxon>Vertebrata</taxon>
        <taxon>Euteleostomi</taxon>
        <taxon>Actinopterygii</taxon>
        <taxon>Neopterygii</taxon>
        <taxon>Teleostei</taxon>
        <taxon>Anguilliformes</taxon>
        <taxon>Anguillidae</taxon>
        <taxon>Anguilla</taxon>
    </lineage>
</organism>
<reference evidence="1" key="1">
    <citation type="submission" date="2014-11" db="EMBL/GenBank/DDBJ databases">
        <authorList>
            <person name="Amaro Gonzalez C."/>
        </authorList>
    </citation>
    <scope>NUCLEOTIDE SEQUENCE</scope>
</reference>
<dbReference type="EMBL" id="GBXM01071142">
    <property type="protein sequence ID" value="JAH37435.1"/>
    <property type="molecule type" value="Transcribed_RNA"/>
</dbReference>
<reference evidence="1" key="2">
    <citation type="journal article" date="2015" name="Fish Shellfish Immunol.">
        <title>Early steps in the European eel (Anguilla anguilla)-Vibrio vulnificus interaction in the gills: Role of the RtxA13 toxin.</title>
        <authorList>
            <person name="Callol A."/>
            <person name="Pajuelo D."/>
            <person name="Ebbesson L."/>
            <person name="Teles M."/>
            <person name="MacKenzie S."/>
            <person name="Amaro C."/>
        </authorList>
    </citation>
    <scope>NUCLEOTIDE SEQUENCE</scope>
</reference>
<proteinExistence type="predicted"/>
<name>A0A0E9S9S8_ANGAN</name>
<sequence length="98" mass="11358">MQNSKQSLQKQESLTGQWSEWQTNLGTMEILHVPKLRTCFPRQQRMEAFYCGTVNPSKEPMPSACCIRTVCTLTESCQMKRRNSLYRHLWVCPSASSQ</sequence>